<keyword evidence="6" id="KW-0645">Protease</keyword>
<dbReference type="AlphaFoldDB" id="A0A9P4QTQ8"/>
<feature type="signal peptide" evidence="4">
    <location>
        <begin position="1"/>
        <end position="27"/>
    </location>
</feature>
<proteinExistence type="inferred from homology"/>
<dbReference type="PANTHER" id="PTHR47965">
    <property type="entry name" value="ASPARTYL PROTEASE-RELATED"/>
    <property type="match status" value="1"/>
</dbReference>
<dbReference type="SUPFAM" id="SSF50630">
    <property type="entry name" value="Acid proteases"/>
    <property type="match status" value="1"/>
</dbReference>
<evidence type="ECO:0000256" key="1">
    <source>
        <dbReference type="ARBA" id="ARBA00007447"/>
    </source>
</evidence>
<dbReference type="GO" id="GO:0006508">
    <property type="term" value="P:proteolysis"/>
    <property type="evidence" value="ECO:0007669"/>
    <property type="project" value="UniProtKB-KW"/>
</dbReference>
<dbReference type="OrthoDB" id="4074350at2759"/>
<dbReference type="InterPro" id="IPR034164">
    <property type="entry name" value="Pepsin-like_dom"/>
</dbReference>
<dbReference type="Pfam" id="PF00026">
    <property type="entry name" value="Asp"/>
    <property type="match status" value="1"/>
</dbReference>
<dbReference type="CDD" id="cd05471">
    <property type="entry name" value="pepsin_like"/>
    <property type="match status" value="1"/>
</dbReference>
<dbReference type="Gene3D" id="2.40.70.10">
    <property type="entry name" value="Acid Proteases"/>
    <property type="match status" value="2"/>
</dbReference>
<sequence length="633" mass="68445">MMAVGHARGWTVCVALLLLMILSSSFAADGRSASKGVTPPLWPNEVVERSVLVQRQSHTSVPAPVVVGPSQFWDGNDGPWSSFPIQVGNHEQIVRVLPSTASTSTWVVFGEGCPDDAPSDCPDSRGKIFNPNNSLTWVPNSIFELGVEENLITWPVNGAFGFDSLTLGWQGSGIPAVEHTVIAGIGDTAFSWLGALGLNPRPTNFSGGSFINNPQTSFLSALRHQNSIPSVSWSYTAGAPYRLNKVFGSLVLGGFDRARYHVPSTTSPNLTFPFYADVARDLLVGITSISTSNTTSSSSSTPLLKDGIYALIDSTLPHLWLPESVCEAFEKAFGLSWNSTSELYLIDSKKHQELTKLNPSITITLSPEAQGPAPENTVSIELPYSAFSLNSSWPHPPSYYFPLKRAVDDTQYTLGRAFLQEAYVIADYERSNFSVWPCSWDSNTNIENIVAIRSVNETSGEAKGEQAKKGLATGASAGIAVGIGLLIVVSLIVIFLYVRRRRRHRIESSLELQGGEGDLQGSPGAYPRKETETEELDSSHRHELPNQHVLGMLEASSDAERKVEVADTGVPAEADVVEVHEMEAGVSGLPHIFVEPPTAISPGPRAQLPLHILTHAEEGTDRVLGNYTVEQGQ</sequence>
<dbReference type="Proteomes" id="UP000799444">
    <property type="component" value="Unassembled WGS sequence"/>
</dbReference>
<dbReference type="EMBL" id="ML996159">
    <property type="protein sequence ID" value="KAF2733622.1"/>
    <property type="molecule type" value="Genomic_DNA"/>
</dbReference>
<accession>A0A9P4QTQ8</accession>
<dbReference type="PRINTS" id="PR00792">
    <property type="entry name" value="PEPSIN"/>
</dbReference>
<feature type="compositionally biased region" description="Basic and acidic residues" evidence="2">
    <location>
        <begin position="527"/>
        <end position="541"/>
    </location>
</feature>
<dbReference type="GO" id="GO:0009277">
    <property type="term" value="C:fungal-type cell wall"/>
    <property type="evidence" value="ECO:0007669"/>
    <property type="project" value="TreeGrafter"/>
</dbReference>
<organism evidence="6 7">
    <name type="scientific">Polyplosphaeria fusca</name>
    <dbReference type="NCBI Taxonomy" id="682080"/>
    <lineage>
        <taxon>Eukaryota</taxon>
        <taxon>Fungi</taxon>
        <taxon>Dikarya</taxon>
        <taxon>Ascomycota</taxon>
        <taxon>Pezizomycotina</taxon>
        <taxon>Dothideomycetes</taxon>
        <taxon>Pleosporomycetidae</taxon>
        <taxon>Pleosporales</taxon>
        <taxon>Tetraplosphaeriaceae</taxon>
        <taxon>Polyplosphaeria</taxon>
    </lineage>
</organism>
<keyword evidence="3" id="KW-0472">Membrane</keyword>
<dbReference type="InterPro" id="IPR001461">
    <property type="entry name" value="Aspartic_peptidase_A1"/>
</dbReference>
<feature type="domain" description="Peptidase A1" evidence="5">
    <location>
        <begin position="81"/>
        <end position="436"/>
    </location>
</feature>
<keyword evidence="4" id="KW-0732">Signal</keyword>
<comment type="similarity">
    <text evidence="1">Belongs to the peptidase A1 family.</text>
</comment>
<keyword evidence="6" id="KW-0378">Hydrolase</keyword>
<keyword evidence="3" id="KW-1133">Transmembrane helix</keyword>
<dbReference type="InterPro" id="IPR033121">
    <property type="entry name" value="PEPTIDASE_A1"/>
</dbReference>
<keyword evidence="7" id="KW-1185">Reference proteome</keyword>
<dbReference type="GO" id="GO:0005576">
    <property type="term" value="C:extracellular region"/>
    <property type="evidence" value="ECO:0007669"/>
    <property type="project" value="TreeGrafter"/>
</dbReference>
<comment type="caution">
    <text evidence="6">The sequence shown here is derived from an EMBL/GenBank/DDBJ whole genome shotgun (WGS) entry which is preliminary data.</text>
</comment>
<evidence type="ECO:0000256" key="2">
    <source>
        <dbReference type="SAM" id="MobiDB-lite"/>
    </source>
</evidence>
<protein>
    <submittedName>
        <fullName evidence="6">Acid protease</fullName>
    </submittedName>
</protein>
<dbReference type="PROSITE" id="PS51767">
    <property type="entry name" value="PEPTIDASE_A1"/>
    <property type="match status" value="1"/>
</dbReference>
<gene>
    <name evidence="6" type="ORF">EJ04DRAFT_468205</name>
</gene>
<name>A0A9P4QTQ8_9PLEO</name>
<dbReference type="PANTHER" id="PTHR47965:SF101">
    <property type="entry name" value="HYPOTHETICAL ASPARTYL PROTEASE (EUROFUNG)-RELATED"/>
    <property type="match status" value="1"/>
</dbReference>
<evidence type="ECO:0000313" key="7">
    <source>
        <dbReference type="Proteomes" id="UP000799444"/>
    </source>
</evidence>
<feature type="chain" id="PRO_5040247294" evidence="4">
    <location>
        <begin position="28"/>
        <end position="633"/>
    </location>
</feature>
<evidence type="ECO:0000259" key="5">
    <source>
        <dbReference type="PROSITE" id="PS51767"/>
    </source>
</evidence>
<feature type="transmembrane region" description="Helical" evidence="3">
    <location>
        <begin position="477"/>
        <end position="498"/>
    </location>
</feature>
<dbReference type="GO" id="GO:0004190">
    <property type="term" value="F:aspartic-type endopeptidase activity"/>
    <property type="evidence" value="ECO:0007669"/>
    <property type="project" value="InterPro"/>
</dbReference>
<reference evidence="6" key="1">
    <citation type="journal article" date="2020" name="Stud. Mycol.">
        <title>101 Dothideomycetes genomes: a test case for predicting lifestyles and emergence of pathogens.</title>
        <authorList>
            <person name="Haridas S."/>
            <person name="Albert R."/>
            <person name="Binder M."/>
            <person name="Bloem J."/>
            <person name="Labutti K."/>
            <person name="Salamov A."/>
            <person name="Andreopoulos B."/>
            <person name="Baker S."/>
            <person name="Barry K."/>
            <person name="Bills G."/>
            <person name="Bluhm B."/>
            <person name="Cannon C."/>
            <person name="Castanera R."/>
            <person name="Culley D."/>
            <person name="Daum C."/>
            <person name="Ezra D."/>
            <person name="Gonzalez J."/>
            <person name="Henrissat B."/>
            <person name="Kuo A."/>
            <person name="Liang C."/>
            <person name="Lipzen A."/>
            <person name="Lutzoni F."/>
            <person name="Magnuson J."/>
            <person name="Mondo S."/>
            <person name="Nolan M."/>
            <person name="Ohm R."/>
            <person name="Pangilinan J."/>
            <person name="Park H.-J."/>
            <person name="Ramirez L."/>
            <person name="Alfaro M."/>
            <person name="Sun H."/>
            <person name="Tritt A."/>
            <person name="Yoshinaga Y."/>
            <person name="Zwiers L.-H."/>
            <person name="Turgeon B."/>
            <person name="Goodwin S."/>
            <person name="Spatafora J."/>
            <person name="Crous P."/>
            <person name="Grigoriev I."/>
        </authorList>
    </citation>
    <scope>NUCLEOTIDE SEQUENCE</scope>
    <source>
        <strain evidence="6">CBS 125425</strain>
    </source>
</reference>
<dbReference type="GO" id="GO:0031505">
    <property type="term" value="P:fungal-type cell wall organization"/>
    <property type="evidence" value="ECO:0007669"/>
    <property type="project" value="TreeGrafter"/>
</dbReference>
<keyword evidence="3" id="KW-0812">Transmembrane</keyword>
<evidence type="ECO:0000256" key="4">
    <source>
        <dbReference type="SAM" id="SignalP"/>
    </source>
</evidence>
<evidence type="ECO:0000313" key="6">
    <source>
        <dbReference type="EMBL" id="KAF2733622.1"/>
    </source>
</evidence>
<evidence type="ECO:0000256" key="3">
    <source>
        <dbReference type="SAM" id="Phobius"/>
    </source>
</evidence>
<dbReference type="InterPro" id="IPR021109">
    <property type="entry name" value="Peptidase_aspartic_dom_sf"/>
</dbReference>
<feature type="region of interest" description="Disordered" evidence="2">
    <location>
        <begin position="513"/>
        <end position="541"/>
    </location>
</feature>